<sequence length="170" mass="19956">MEQEGSRKWRLEQLLRRQKSKQKISYGLLFDECIEALGVDVVILSEETSERIRNELTIAYSFTPWGRIDWNYTVNKRNLRLEIDLMPALNSMNMDTGFPIYVIWGGDYPVLQTNLQKVLSALDDVLAVDFDTFVYCPSNYVIEFYHEGEITLGIERSDNFEYPRKHTKND</sequence>
<reference evidence="1 2" key="1">
    <citation type="submission" date="2019-11" db="EMBL/GenBank/DDBJ databases">
        <title>Draft genome sequences of five Paenibacillus species of dairy origin.</title>
        <authorList>
            <person name="Olajide A.M."/>
            <person name="Chen S."/>
            <person name="Lapointe G."/>
        </authorList>
    </citation>
    <scope>NUCLEOTIDE SEQUENCE [LARGE SCALE GENOMIC DNA]</scope>
    <source>
        <strain evidence="1 2">2CS3</strain>
    </source>
</reference>
<dbReference type="EMBL" id="WNZX01000049">
    <property type="protein sequence ID" value="MUG74109.1"/>
    <property type="molecule type" value="Genomic_DNA"/>
</dbReference>
<dbReference type="RefSeq" id="WP_155615867.1">
    <property type="nucleotide sequence ID" value="NZ_WNZX01000049.1"/>
</dbReference>
<dbReference type="Pfam" id="PF24172">
    <property type="entry name" value="CdiI_ImmP"/>
    <property type="match status" value="1"/>
</dbReference>
<dbReference type="AlphaFoldDB" id="A0A7X3CWF2"/>
<evidence type="ECO:0000313" key="1">
    <source>
        <dbReference type="EMBL" id="MUG74109.1"/>
    </source>
</evidence>
<dbReference type="InterPro" id="IPR049585">
    <property type="entry name" value="CdiI_EcoliA0-like"/>
</dbReference>
<dbReference type="Proteomes" id="UP000450917">
    <property type="component" value="Unassembled WGS sequence"/>
</dbReference>
<gene>
    <name evidence="1" type="ORF">GNP93_26420</name>
</gene>
<comment type="caution">
    <text evidence="1">The sequence shown here is derived from an EMBL/GenBank/DDBJ whole genome shotgun (WGS) entry which is preliminary data.</text>
</comment>
<name>A0A7X3CWF2_9BACL</name>
<evidence type="ECO:0000313" key="2">
    <source>
        <dbReference type="Proteomes" id="UP000450917"/>
    </source>
</evidence>
<accession>A0A7X3CWF2</accession>
<proteinExistence type="predicted"/>
<dbReference type="PROSITE" id="PS00307">
    <property type="entry name" value="LECTIN_LEGUME_BETA"/>
    <property type="match status" value="1"/>
</dbReference>
<protein>
    <submittedName>
        <fullName evidence="1">Uncharacterized protein</fullName>
    </submittedName>
</protein>
<dbReference type="CDD" id="cd20693">
    <property type="entry name" value="CdiI_EcoliA0-like"/>
    <property type="match status" value="1"/>
</dbReference>
<dbReference type="InterPro" id="IPR019825">
    <property type="entry name" value="Lectin_legB_Mn/Ca_BS"/>
</dbReference>
<organism evidence="1 2">
    <name type="scientific">Paenibacillus validus</name>
    <dbReference type="NCBI Taxonomy" id="44253"/>
    <lineage>
        <taxon>Bacteria</taxon>
        <taxon>Bacillati</taxon>
        <taxon>Bacillota</taxon>
        <taxon>Bacilli</taxon>
        <taxon>Bacillales</taxon>
        <taxon>Paenibacillaceae</taxon>
        <taxon>Paenibacillus</taxon>
    </lineage>
</organism>
<keyword evidence="2" id="KW-1185">Reference proteome</keyword>